<dbReference type="GO" id="GO:0045892">
    <property type="term" value="P:negative regulation of DNA-templated transcription"/>
    <property type="evidence" value="ECO:0007669"/>
    <property type="project" value="TreeGrafter"/>
</dbReference>
<dbReference type="InterPro" id="IPR014757">
    <property type="entry name" value="Tscrpt_reg_IclR_C"/>
</dbReference>
<dbReference type="AlphaFoldDB" id="A0A1L1PK77"/>
<evidence type="ECO:0000259" key="1">
    <source>
        <dbReference type="PROSITE" id="PS51078"/>
    </source>
</evidence>
<dbReference type="PROSITE" id="PS51078">
    <property type="entry name" value="ICLR_ED"/>
    <property type="match status" value="1"/>
</dbReference>
<keyword evidence="3" id="KW-1185">Reference proteome</keyword>
<dbReference type="Pfam" id="PF01614">
    <property type="entry name" value="IclR_C"/>
    <property type="match status" value="1"/>
</dbReference>
<feature type="domain" description="IclR-ED" evidence="1">
    <location>
        <begin position="1"/>
        <end position="89"/>
    </location>
</feature>
<dbReference type="Proteomes" id="UP000028878">
    <property type="component" value="Unassembled WGS sequence"/>
</dbReference>
<evidence type="ECO:0000313" key="3">
    <source>
        <dbReference type="Proteomes" id="UP000028878"/>
    </source>
</evidence>
<reference evidence="3" key="1">
    <citation type="submission" date="2014-11" db="EMBL/GenBank/DDBJ databases">
        <title>Draft genome sequence of Hydrogenophaga intermedia S1.</title>
        <authorList>
            <person name="Gan H.M."/>
            <person name="Chew T.H."/>
            <person name="Stolz A."/>
        </authorList>
    </citation>
    <scope>NUCLEOTIDE SEQUENCE [LARGE SCALE GENOMIC DNA]</scope>
    <source>
        <strain evidence="3">S1</strain>
    </source>
</reference>
<dbReference type="EMBL" id="CCAE010000081">
    <property type="protein sequence ID" value="CDN90402.1"/>
    <property type="molecule type" value="Genomic_DNA"/>
</dbReference>
<gene>
    <name evidence="2" type="ORF">BN948_04846</name>
</gene>
<dbReference type="PANTHER" id="PTHR30136:SF34">
    <property type="entry name" value="TRANSCRIPTIONAL REGULATOR"/>
    <property type="match status" value="1"/>
</dbReference>
<dbReference type="GO" id="GO:0003677">
    <property type="term" value="F:DNA binding"/>
    <property type="evidence" value="ECO:0007669"/>
    <property type="project" value="TreeGrafter"/>
</dbReference>
<dbReference type="Gene3D" id="3.30.450.40">
    <property type="match status" value="1"/>
</dbReference>
<accession>A0A1L1PK77</accession>
<evidence type="ECO:0000313" key="2">
    <source>
        <dbReference type="EMBL" id="CDN90402.1"/>
    </source>
</evidence>
<dbReference type="GO" id="GO:0003700">
    <property type="term" value="F:DNA-binding transcription factor activity"/>
    <property type="evidence" value="ECO:0007669"/>
    <property type="project" value="TreeGrafter"/>
</dbReference>
<dbReference type="InterPro" id="IPR050707">
    <property type="entry name" value="HTH_MetabolicPath_Reg"/>
</dbReference>
<organism evidence="2 3">
    <name type="scientific">Hydrogenophaga intermedia</name>
    <dbReference type="NCBI Taxonomy" id="65786"/>
    <lineage>
        <taxon>Bacteria</taxon>
        <taxon>Pseudomonadati</taxon>
        <taxon>Pseudomonadota</taxon>
        <taxon>Betaproteobacteria</taxon>
        <taxon>Burkholderiales</taxon>
        <taxon>Comamonadaceae</taxon>
        <taxon>Hydrogenophaga</taxon>
    </lineage>
</organism>
<dbReference type="PANTHER" id="PTHR30136">
    <property type="entry name" value="HELIX-TURN-HELIX TRANSCRIPTIONAL REGULATOR, ICLR FAMILY"/>
    <property type="match status" value="1"/>
</dbReference>
<proteinExistence type="predicted"/>
<dbReference type="InterPro" id="IPR029016">
    <property type="entry name" value="GAF-like_dom_sf"/>
</dbReference>
<sequence length="89" mass="9650">MRAYTLRTVVSVDAMATVIAQCQALDYGFSDEEIEPGVRSVAVPIRAPDGRTVASVGLSARSERMGLSELVQRFLPSLRLAQSRALDLL</sequence>
<protein>
    <submittedName>
        <fullName evidence="2">Transcriptional regulator, IclR family-like protein</fullName>
    </submittedName>
</protein>
<name>A0A1L1PK77_HYDIT</name>
<dbReference type="SUPFAM" id="SSF55781">
    <property type="entry name" value="GAF domain-like"/>
    <property type="match status" value="1"/>
</dbReference>